<evidence type="ECO:0000313" key="11">
    <source>
        <dbReference type="Proteomes" id="UP000028547"/>
    </source>
</evidence>
<keyword evidence="8 9" id="KW-0472">Membrane</keyword>
<evidence type="ECO:0000256" key="3">
    <source>
        <dbReference type="ARBA" id="ARBA00022676"/>
    </source>
</evidence>
<feature type="transmembrane region" description="Helical" evidence="9">
    <location>
        <begin position="181"/>
        <end position="208"/>
    </location>
</feature>
<dbReference type="AlphaFoldDB" id="A0A084SFH8"/>
<protein>
    <recommendedName>
        <fullName evidence="12">Mannosyltransferase</fullName>
    </recommendedName>
</protein>
<sequence>MSASPLPSETPAERLLARAVLVLLLGVGAILRVWLALGDDGVAWPDEIYQSLEPAHRLVFGYGMQAWEFLEGARNWTLPGLVAALFKLSGLLGLEEPRGYLGLTKGAFGLVGAATAWGSWKLARAYGASPLAASAGASLFALAAVPLYFAPRAMSENASALPVVLGLALALAPGASRRAGVVGASLLGLAVLLRLQNGIFCVGLLAVLAARRDWRAARDALAVLAGWAFLFGLLDKLTWGRWFHSALVYLEFNFVKNGAAGWGTEPFSFYNRVLFRAMGGVTLVMAGLALFAARRAPGPLGVAAAFYLLHALQPHKELRFLVPVLPVFAALAGVGLDTVLRHLPPSPVRLALPLAVVAVAGVSGLRVGGLTFRDIGQYPGPKSLQNAWDDFGPANRLLITAGKLPDVCGLKVEAAHLAWTGGYSYFHRDVPLYSHLGPGRESQRYSHVLTGSGGVANGEVVASEGSFVLVRLPHGRCTPDPAWSSRLP</sequence>
<evidence type="ECO:0000256" key="5">
    <source>
        <dbReference type="ARBA" id="ARBA00022692"/>
    </source>
</evidence>
<reference evidence="10 11" key="1">
    <citation type="submission" date="2014-07" db="EMBL/GenBank/DDBJ databases">
        <title>Draft Genome Sequence of Gephyronic Acid Producer, Cystobacter violaceus Strain Cb vi76.</title>
        <authorList>
            <person name="Stevens D.C."/>
            <person name="Young J."/>
            <person name="Carmichael R."/>
            <person name="Tan J."/>
            <person name="Taylor R.E."/>
        </authorList>
    </citation>
    <scope>NUCLEOTIDE SEQUENCE [LARGE SCALE GENOMIC DNA]</scope>
    <source>
        <strain evidence="10 11">Cb vi76</strain>
    </source>
</reference>
<comment type="subcellular location">
    <subcellularLocation>
        <location evidence="1">Endomembrane system</location>
        <topology evidence="1">Multi-pass membrane protein</topology>
    </subcellularLocation>
    <subcellularLocation>
        <location evidence="2">Endoplasmic reticulum membrane</location>
    </subcellularLocation>
</comment>
<accession>A0A084SFH8</accession>
<keyword evidence="3" id="KW-0328">Glycosyltransferase</keyword>
<gene>
    <name evidence="10" type="ORF">Q664_49775</name>
</gene>
<proteinExistence type="predicted"/>
<evidence type="ECO:0000256" key="4">
    <source>
        <dbReference type="ARBA" id="ARBA00022679"/>
    </source>
</evidence>
<evidence type="ECO:0000256" key="1">
    <source>
        <dbReference type="ARBA" id="ARBA00004127"/>
    </source>
</evidence>
<feature type="transmembrane region" description="Helical" evidence="9">
    <location>
        <begin position="15"/>
        <end position="35"/>
    </location>
</feature>
<evidence type="ECO:0000256" key="9">
    <source>
        <dbReference type="SAM" id="Phobius"/>
    </source>
</evidence>
<feature type="transmembrane region" description="Helical" evidence="9">
    <location>
        <begin position="132"/>
        <end position="150"/>
    </location>
</feature>
<keyword evidence="6" id="KW-0256">Endoplasmic reticulum</keyword>
<dbReference type="Proteomes" id="UP000028547">
    <property type="component" value="Unassembled WGS sequence"/>
</dbReference>
<comment type="caution">
    <text evidence="10">The sequence shown here is derived from an EMBL/GenBank/DDBJ whole genome shotgun (WGS) entry which is preliminary data.</text>
</comment>
<keyword evidence="5 9" id="KW-0812">Transmembrane</keyword>
<feature type="transmembrane region" description="Helical" evidence="9">
    <location>
        <begin position="101"/>
        <end position="120"/>
    </location>
</feature>
<feature type="transmembrane region" description="Helical" evidence="9">
    <location>
        <begin position="220"/>
        <end position="239"/>
    </location>
</feature>
<dbReference type="PANTHER" id="PTHR22760">
    <property type="entry name" value="GLYCOSYLTRANSFERASE"/>
    <property type="match status" value="1"/>
</dbReference>
<feature type="transmembrane region" description="Helical" evidence="9">
    <location>
        <begin position="318"/>
        <end position="336"/>
    </location>
</feature>
<evidence type="ECO:0000256" key="2">
    <source>
        <dbReference type="ARBA" id="ARBA00004586"/>
    </source>
</evidence>
<evidence type="ECO:0008006" key="12">
    <source>
        <dbReference type="Google" id="ProtNLM"/>
    </source>
</evidence>
<feature type="transmembrane region" description="Helical" evidence="9">
    <location>
        <begin position="157"/>
        <end position="175"/>
    </location>
</feature>
<dbReference type="EMBL" id="JPMI01000391">
    <property type="protein sequence ID" value="KFA87213.1"/>
    <property type="molecule type" value="Genomic_DNA"/>
</dbReference>
<dbReference type="RefSeq" id="WP_043413265.1">
    <property type="nucleotide sequence ID" value="NZ_JPMI01000391.1"/>
</dbReference>
<evidence type="ECO:0000313" key="10">
    <source>
        <dbReference type="EMBL" id="KFA87213.1"/>
    </source>
</evidence>
<evidence type="ECO:0000256" key="6">
    <source>
        <dbReference type="ARBA" id="ARBA00022824"/>
    </source>
</evidence>
<dbReference type="InterPro" id="IPR005599">
    <property type="entry name" value="GPI_mannosylTrfase"/>
</dbReference>
<evidence type="ECO:0000256" key="7">
    <source>
        <dbReference type="ARBA" id="ARBA00022989"/>
    </source>
</evidence>
<keyword evidence="4" id="KW-0808">Transferase</keyword>
<dbReference type="GO" id="GO:0012505">
    <property type="term" value="C:endomembrane system"/>
    <property type="evidence" value="ECO:0007669"/>
    <property type="project" value="UniProtKB-SubCell"/>
</dbReference>
<feature type="transmembrane region" description="Helical" evidence="9">
    <location>
        <begin position="348"/>
        <end position="368"/>
    </location>
</feature>
<evidence type="ECO:0000256" key="8">
    <source>
        <dbReference type="ARBA" id="ARBA00023136"/>
    </source>
</evidence>
<name>A0A084SFH8_9BACT</name>
<keyword evidence="7 9" id="KW-1133">Transmembrane helix</keyword>
<dbReference type="GO" id="GO:0000030">
    <property type="term" value="F:mannosyltransferase activity"/>
    <property type="evidence" value="ECO:0007669"/>
    <property type="project" value="TreeGrafter"/>
</dbReference>
<organism evidence="10 11">
    <name type="scientific">Archangium violaceum Cb vi76</name>
    <dbReference type="NCBI Taxonomy" id="1406225"/>
    <lineage>
        <taxon>Bacteria</taxon>
        <taxon>Pseudomonadati</taxon>
        <taxon>Myxococcota</taxon>
        <taxon>Myxococcia</taxon>
        <taxon>Myxococcales</taxon>
        <taxon>Cystobacterineae</taxon>
        <taxon>Archangiaceae</taxon>
        <taxon>Archangium</taxon>
    </lineage>
</organism>
<feature type="transmembrane region" description="Helical" evidence="9">
    <location>
        <begin position="273"/>
        <end position="293"/>
    </location>
</feature>
<dbReference type="Pfam" id="PF03901">
    <property type="entry name" value="Glyco_transf_22"/>
    <property type="match status" value="1"/>
</dbReference>